<sequence length="292" mass="31149">MERKHYAGINPGLQLVEKAGPLAKTGQGARDAAYLSLAAVPCGQRDGHSKKPREGRRRHKGGPPVRQRGSPGRSDRSAEEQAQRAGARRPQAPRAGGFGRRRDLSPRTPGPHPLEGGSAPPHGADPPPRLEPDPDPWHPRPSTQLMPDLKQARDEKSKRCAAGHQPSVLPSGGGVRELPAAGWKPWGEGSSSAGGGWARVPAPPPPRLGRGSVRASPGVRSLTRLRGRGLRGSHCPGHPPPNLPLLPRAGPERPVPPRAAAWLFRGAGRPGARCERPRSPAWERQTRVVEPC</sequence>
<reference evidence="1" key="1">
    <citation type="submission" date="2023-05" db="EMBL/GenBank/DDBJ databases">
        <authorList>
            <consortium name="ELIXIR-Norway"/>
        </authorList>
    </citation>
    <scope>NUCLEOTIDE SEQUENCE</scope>
</reference>
<dbReference type="Proteomes" id="UP001162501">
    <property type="component" value="Chromosome 14"/>
</dbReference>
<evidence type="ECO:0000313" key="1">
    <source>
        <dbReference type="EMBL" id="CAI9695462.1"/>
    </source>
</evidence>
<evidence type="ECO:0000313" key="2">
    <source>
        <dbReference type="Proteomes" id="UP001162501"/>
    </source>
</evidence>
<gene>
    <name evidence="1" type="ORF">MRATA1EN3_LOCUS6675</name>
</gene>
<proteinExistence type="predicted"/>
<name>A0ACB0E499_RANTA</name>
<organism evidence="1 2">
    <name type="scientific">Rangifer tarandus platyrhynchus</name>
    <name type="common">Svalbard reindeer</name>
    <dbReference type="NCBI Taxonomy" id="3082113"/>
    <lineage>
        <taxon>Eukaryota</taxon>
        <taxon>Metazoa</taxon>
        <taxon>Chordata</taxon>
        <taxon>Craniata</taxon>
        <taxon>Vertebrata</taxon>
        <taxon>Euteleostomi</taxon>
        <taxon>Mammalia</taxon>
        <taxon>Eutheria</taxon>
        <taxon>Laurasiatheria</taxon>
        <taxon>Artiodactyla</taxon>
        <taxon>Ruminantia</taxon>
        <taxon>Pecora</taxon>
        <taxon>Cervidae</taxon>
        <taxon>Odocoileinae</taxon>
        <taxon>Rangifer</taxon>
    </lineage>
</organism>
<accession>A0ACB0E499</accession>
<dbReference type="EMBL" id="OX596098">
    <property type="protein sequence ID" value="CAI9695462.1"/>
    <property type="molecule type" value="Genomic_DNA"/>
</dbReference>
<protein>
    <submittedName>
        <fullName evidence="1">Uncharacterized protein</fullName>
    </submittedName>
</protein>